<keyword evidence="2" id="KW-1185">Reference proteome</keyword>
<protein>
    <submittedName>
        <fullName evidence="1">Uncharacterized protein</fullName>
    </submittedName>
</protein>
<comment type="caution">
    <text evidence="1">The sequence shown here is derived from an EMBL/GenBank/DDBJ whole genome shotgun (WGS) entry which is preliminary data.</text>
</comment>
<gene>
    <name evidence="1" type="ORF">CEXT_300451</name>
</gene>
<dbReference type="EMBL" id="BPLR01004457">
    <property type="protein sequence ID" value="GIX94973.1"/>
    <property type="molecule type" value="Genomic_DNA"/>
</dbReference>
<reference evidence="1 2" key="1">
    <citation type="submission" date="2021-06" db="EMBL/GenBank/DDBJ databases">
        <title>Caerostris extrusa draft genome.</title>
        <authorList>
            <person name="Kono N."/>
            <person name="Arakawa K."/>
        </authorList>
    </citation>
    <scope>NUCLEOTIDE SEQUENCE [LARGE SCALE GENOMIC DNA]</scope>
</reference>
<organism evidence="1 2">
    <name type="scientific">Caerostris extrusa</name>
    <name type="common">Bark spider</name>
    <name type="synonym">Caerostris bankana</name>
    <dbReference type="NCBI Taxonomy" id="172846"/>
    <lineage>
        <taxon>Eukaryota</taxon>
        <taxon>Metazoa</taxon>
        <taxon>Ecdysozoa</taxon>
        <taxon>Arthropoda</taxon>
        <taxon>Chelicerata</taxon>
        <taxon>Arachnida</taxon>
        <taxon>Araneae</taxon>
        <taxon>Araneomorphae</taxon>
        <taxon>Entelegynae</taxon>
        <taxon>Araneoidea</taxon>
        <taxon>Araneidae</taxon>
        <taxon>Caerostris</taxon>
    </lineage>
</organism>
<name>A0AAV4PEY3_CAEEX</name>
<proteinExistence type="predicted"/>
<accession>A0AAV4PEY3</accession>
<evidence type="ECO:0000313" key="2">
    <source>
        <dbReference type="Proteomes" id="UP001054945"/>
    </source>
</evidence>
<dbReference type="AlphaFoldDB" id="A0AAV4PEY3"/>
<evidence type="ECO:0000313" key="1">
    <source>
        <dbReference type="EMBL" id="GIX94973.1"/>
    </source>
</evidence>
<dbReference type="Proteomes" id="UP001054945">
    <property type="component" value="Unassembled WGS sequence"/>
</dbReference>
<sequence length="245" mass="27629">MGPWTRWTTVRYMGFSTTEKNVRCLMQCVFSCCHLSMSAAPKYEHRIRSFDVVTCWTVEVTKEVFSPGSICNHKWRQGSKRLPATLQISSIQPMACDHLQKASWVKPQLSPSPYISRCAAWRCLLHLASGKPEINQQTNVLRHLFPHRGSVTEEEDGGRLCSGWCISTLCAQNIPKPDSTAVFLLFSSSTNNLISTYVRHGIMELHLHAATPSGFPEFLWPCVSISLLSIQSYELQGDTSYSKQI</sequence>